<dbReference type="Pfam" id="PF01556">
    <property type="entry name" value="DnaJ_C"/>
    <property type="match status" value="1"/>
</dbReference>
<accession>A0A150QA78</accession>
<dbReference type="InterPro" id="IPR008971">
    <property type="entry name" value="HSP40/DnaJ_pept-bd"/>
</dbReference>
<name>A0A150QA78_SORCE</name>
<evidence type="ECO:0000259" key="2">
    <source>
        <dbReference type="PROSITE" id="PS50076"/>
    </source>
</evidence>
<dbReference type="Proteomes" id="UP000075260">
    <property type="component" value="Unassembled WGS sequence"/>
</dbReference>
<dbReference type="InterPro" id="IPR018253">
    <property type="entry name" value="DnaJ_domain_CS"/>
</dbReference>
<comment type="caution">
    <text evidence="3">The sequence shown here is derived from an EMBL/GenBank/DDBJ whole genome shotgun (WGS) entry which is preliminary data.</text>
</comment>
<dbReference type="PRINTS" id="PR00625">
    <property type="entry name" value="JDOMAIN"/>
</dbReference>
<evidence type="ECO:0000313" key="3">
    <source>
        <dbReference type="EMBL" id="KYF64885.1"/>
    </source>
</evidence>
<evidence type="ECO:0000313" key="4">
    <source>
        <dbReference type="Proteomes" id="UP000075260"/>
    </source>
</evidence>
<protein>
    <submittedName>
        <fullName evidence="3">Molecular chaperone DnaJ</fullName>
    </submittedName>
</protein>
<proteinExistence type="predicted"/>
<evidence type="ECO:0000256" key="1">
    <source>
        <dbReference type="ARBA" id="ARBA00023186"/>
    </source>
</evidence>
<dbReference type="PANTHER" id="PTHR43096:SF48">
    <property type="entry name" value="CHAPERONE PROTEIN DNAJ"/>
    <property type="match status" value="1"/>
</dbReference>
<dbReference type="FunFam" id="2.60.260.20:FF:000013">
    <property type="entry name" value="DnaJ subfamily B member 11"/>
    <property type="match status" value="1"/>
</dbReference>
<dbReference type="Gene3D" id="2.60.260.20">
    <property type="entry name" value="Urease metallochaperone UreE, N-terminal domain"/>
    <property type="match status" value="2"/>
</dbReference>
<reference evidence="3 4" key="1">
    <citation type="submission" date="2014-02" db="EMBL/GenBank/DDBJ databases">
        <title>The small core and large imbalanced accessory genome model reveals a collaborative survival strategy of Sorangium cellulosum strains in nature.</title>
        <authorList>
            <person name="Han K."/>
            <person name="Peng R."/>
            <person name="Blom J."/>
            <person name="Li Y.-Z."/>
        </authorList>
    </citation>
    <scope>NUCLEOTIDE SEQUENCE [LARGE SCALE GENOMIC DNA]</scope>
    <source>
        <strain evidence="3 4">So0008-312</strain>
    </source>
</reference>
<dbReference type="GO" id="GO:0005737">
    <property type="term" value="C:cytoplasm"/>
    <property type="evidence" value="ECO:0007669"/>
    <property type="project" value="TreeGrafter"/>
</dbReference>
<dbReference type="SMART" id="SM00271">
    <property type="entry name" value="DnaJ"/>
    <property type="match status" value="1"/>
</dbReference>
<dbReference type="RefSeq" id="WP_061611452.1">
    <property type="nucleotide sequence ID" value="NZ_JEMA01000877.1"/>
</dbReference>
<dbReference type="PANTHER" id="PTHR43096">
    <property type="entry name" value="DNAJ HOMOLOG 1, MITOCHONDRIAL-RELATED"/>
    <property type="match status" value="1"/>
</dbReference>
<dbReference type="CDD" id="cd10747">
    <property type="entry name" value="DnaJ_C"/>
    <property type="match status" value="1"/>
</dbReference>
<feature type="domain" description="J" evidence="2">
    <location>
        <begin position="4"/>
        <end position="68"/>
    </location>
</feature>
<keyword evidence="1" id="KW-0143">Chaperone</keyword>
<dbReference type="SUPFAM" id="SSF46565">
    <property type="entry name" value="Chaperone J-domain"/>
    <property type="match status" value="1"/>
</dbReference>
<dbReference type="SUPFAM" id="SSF49493">
    <property type="entry name" value="HSP40/DnaJ peptide-binding domain"/>
    <property type="match status" value="2"/>
</dbReference>
<dbReference type="InterPro" id="IPR001623">
    <property type="entry name" value="DnaJ_domain"/>
</dbReference>
<dbReference type="PROSITE" id="PS50076">
    <property type="entry name" value="DNAJ_2"/>
    <property type="match status" value="1"/>
</dbReference>
<dbReference type="PROSITE" id="PS00636">
    <property type="entry name" value="DNAJ_1"/>
    <property type="match status" value="1"/>
</dbReference>
<dbReference type="OrthoDB" id="9779889at2"/>
<sequence length="325" mass="35078">MARDLYSVLGVSRDADEDTIKKAFRKLAMKYHPDKSPGKANEQKFKEINQAHEVLSDKTKRALYDEFGEESLSQNFDAERARAYRRYANARAAGGGRGGPGGPGGFDVQEIFGNTPGGGGDFSDILGDLFGRGRAGGGAGRRAHPMRSRGSDVEQDLTIDFVSAVRGTTLQLQRADDPEPVTVRVPPGAAEGSRLRIRGQGGPGVGGGEPGDLLLNIHVTPHPFFKREGDDLHLDVPVTLGEAYRGEKIRIPTPDGEVTLKIPPRTQTGQVIRLRGKGIARKGKEPGDLYVKFLVHVPTVDDPEVANAIEVLDGKVEAPRGDLRF</sequence>
<dbReference type="AlphaFoldDB" id="A0A150QA78"/>
<dbReference type="Gene3D" id="1.10.287.110">
    <property type="entry name" value="DnaJ domain"/>
    <property type="match status" value="1"/>
</dbReference>
<dbReference type="EMBL" id="JEMA01000877">
    <property type="protein sequence ID" value="KYF64885.1"/>
    <property type="molecule type" value="Genomic_DNA"/>
</dbReference>
<dbReference type="Pfam" id="PF00226">
    <property type="entry name" value="DnaJ"/>
    <property type="match status" value="1"/>
</dbReference>
<dbReference type="GO" id="GO:0051082">
    <property type="term" value="F:unfolded protein binding"/>
    <property type="evidence" value="ECO:0007669"/>
    <property type="project" value="InterPro"/>
</dbReference>
<dbReference type="CDD" id="cd06257">
    <property type="entry name" value="DnaJ"/>
    <property type="match status" value="1"/>
</dbReference>
<gene>
    <name evidence="3" type="ORF">BE15_31750</name>
</gene>
<dbReference type="InterPro" id="IPR036869">
    <property type="entry name" value="J_dom_sf"/>
</dbReference>
<dbReference type="InterPro" id="IPR002939">
    <property type="entry name" value="DnaJ_C"/>
</dbReference>
<dbReference type="GO" id="GO:0042026">
    <property type="term" value="P:protein refolding"/>
    <property type="evidence" value="ECO:0007669"/>
    <property type="project" value="TreeGrafter"/>
</dbReference>
<organism evidence="3 4">
    <name type="scientific">Sorangium cellulosum</name>
    <name type="common">Polyangium cellulosum</name>
    <dbReference type="NCBI Taxonomy" id="56"/>
    <lineage>
        <taxon>Bacteria</taxon>
        <taxon>Pseudomonadati</taxon>
        <taxon>Myxococcota</taxon>
        <taxon>Polyangia</taxon>
        <taxon>Polyangiales</taxon>
        <taxon>Polyangiaceae</taxon>
        <taxon>Sorangium</taxon>
    </lineage>
</organism>